<feature type="region of interest" description="Disordered" evidence="1">
    <location>
        <begin position="144"/>
        <end position="170"/>
    </location>
</feature>
<dbReference type="InterPro" id="IPR046863">
    <property type="entry name" value="MbnP-like_dom"/>
</dbReference>
<feature type="domain" description="Copper-binding protein MbnP-like" evidence="2">
    <location>
        <begin position="67"/>
        <end position="305"/>
    </location>
</feature>
<dbReference type="EMBL" id="CP043473">
    <property type="protein sequence ID" value="QEL56708.1"/>
    <property type="molecule type" value="Genomic_DNA"/>
</dbReference>
<dbReference type="Pfam" id="PF20243">
    <property type="entry name" value="MbnP"/>
    <property type="match status" value="1"/>
</dbReference>
<organism evidence="3 4">
    <name type="scientific">Chromobacterium paludis</name>
    <dbReference type="NCBI Taxonomy" id="2605945"/>
    <lineage>
        <taxon>Bacteria</taxon>
        <taxon>Pseudomonadati</taxon>
        <taxon>Pseudomonadota</taxon>
        <taxon>Betaproteobacteria</taxon>
        <taxon>Neisseriales</taxon>
        <taxon>Chromobacteriaceae</taxon>
        <taxon>Chromobacterium</taxon>
    </lineage>
</organism>
<evidence type="ECO:0000313" key="3">
    <source>
        <dbReference type="EMBL" id="QEL56708.1"/>
    </source>
</evidence>
<dbReference type="AlphaFoldDB" id="A0A5C1DLP0"/>
<evidence type="ECO:0000259" key="2">
    <source>
        <dbReference type="Pfam" id="PF20243"/>
    </source>
</evidence>
<dbReference type="InterPro" id="IPR023977">
    <property type="entry name" value="MbnP-like"/>
</dbReference>
<keyword evidence="4" id="KW-1185">Reference proteome</keyword>
<evidence type="ECO:0000256" key="1">
    <source>
        <dbReference type="SAM" id="MobiDB-lite"/>
    </source>
</evidence>
<protein>
    <submittedName>
        <fullName evidence="3">Metallo-mystery pair system four-Cys motif protein</fullName>
    </submittedName>
</protein>
<name>A0A5C1DLP0_9NEIS</name>
<reference evidence="3 4" key="1">
    <citation type="submission" date="2019-08" db="EMBL/GenBank/DDBJ databases">
        <title>Chromobacterium paludis, a novel bacterium isolated from a Maryland marsh pond.</title>
        <authorList>
            <person name="Blackburn M.B."/>
            <person name="Gundersen-Rindal D.E."/>
        </authorList>
    </citation>
    <scope>NUCLEOTIDE SEQUENCE [LARGE SCALE GENOMIC DNA]</scope>
    <source>
        <strain evidence="4">IIBBL 257-1</strain>
    </source>
</reference>
<proteinExistence type="predicted"/>
<evidence type="ECO:0000313" key="4">
    <source>
        <dbReference type="Proteomes" id="UP000322079"/>
    </source>
</evidence>
<sequence length="362" mass="38612">MADRPMGHPPYGLHNKKWRTVMKRNWMFLPAVCLGLAGCLGGGVSSSEGPAQSQNEAPPAGYGGGATTVRFVLKSGSQAVTCNSQLTGIGTSQTNATLAEGMVYVHDVALINSRGQEVPLQLDQGNKWQFLNLALLDFAGGSCKDKSRDDGDTPVGKPLPGSNSEVVGSAPADTYTGLSFKVGVPVSAKNAKGEDVALNHQPAHSPPHPILGVYWLMWEWQSGHRFMRIDLAPAGGVKRADNSTADRWAFHLGSTDCQADDAIVGGFRCGKPNRFKVKFDRFDPKTDRVALDIQSLFAGNDISRDASADVGCRSNATDTECQPIFDRLGLRLNESSPGANDGGQPLGDGRDSRVFRVEKIGS</sequence>
<accession>A0A5C1DLP0</accession>
<feature type="region of interest" description="Disordered" evidence="1">
    <location>
        <begin position="333"/>
        <end position="353"/>
    </location>
</feature>
<dbReference type="KEGG" id="chrm:FYK34_14625"/>
<gene>
    <name evidence="3" type="ORF">FYK34_14625</name>
</gene>
<dbReference type="Proteomes" id="UP000322079">
    <property type="component" value="Chromosome"/>
</dbReference>
<dbReference type="NCBIfam" id="TIGR04052">
    <property type="entry name" value="MbnP_like_WxW"/>
    <property type="match status" value="1"/>
</dbReference>